<dbReference type="Proteomes" id="UP000002965">
    <property type="component" value="Unassembled WGS sequence"/>
</dbReference>
<dbReference type="EMBL" id="AGXF01000007">
    <property type="protein sequence ID" value="EIY20368.1"/>
    <property type="molecule type" value="Genomic_DNA"/>
</dbReference>
<gene>
    <name evidence="1" type="ORF">HMPREF1061_01974</name>
</gene>
<evidence type="ECO:0000313" key="1">
    <source>
        <dbReference type="EMBL" id="EIY20368.1"/>
    </source>
</evidence>
<comment type="caution">
    <text evidence="1">The sequence shown here is derived from an EMBL/GenBank/DDBJ whole genome shotgun (WGS) entry which is preliminary data.</text>
</comment>
<name>I9PVB8_9BACE</name>
<reference evidence="1 2" key="1">
    <citation type="submission" date="2012-02" db="EMBL/GenBank/DDBJ databases">
        <title>The Genome Sequence of Bacteroides caccae CL03T12C61.</title>
        <authorList>
            <consortium name="The Broad Institute Genome Sequencing Platform"/>
            <person name="Earl A."/>
            <person name="Ward D."/>
            <person name="Feldgarden M."/>
            <person name="Gevers D."/>
            <person name="Zitomersky N.L."/>
            <person name="Coyne M.J."/>
            <person name="Comstock L.E."/>
            <person name="Young S.K."/>
            <person name="Zeng Q."/>
            <person name="Gargeya S."/>
            <person name="Fitzgerald M."/>
            <person name="Haas B."/>
            <person name="Abouelleil A."/>
            <person name="Alvarado L."/>
            <person name="Arachchi H.M."/>
            <person name="Berlin A."/>
            <person name="Chapman S.B."/>
            <person name="Gearin G."/>
            <person name="Goldberg J."/>
            <person name="Griggs A."/>
            <person name="Gujja S."/>
            <person name="Hansen M."/>
            <person name="Heiman D."/>
            <person name="Howarth C."/>
            <person name="Larimer J."/>
            <person name="Lui A."/>
            <person name="MacDonald P.J.P."/>
            <person name="McCowen C."/>
            <person name="Montmayeur A."/>
            <person name="Murphy C."/>
            <person name="Neiman D."/>
            <person name="Pearson M."/>
            <person name="Priest M."/>
            <person name="Roberts A."/>
            <person name="Saif S."/>
            <person name="Shea T."/>
            <person name="Sisk P."/>
            <person name="Stolte C."/>
            <person name="Sykes S."/>
            <person name="Wortman J."/>
            <person name="Nusbaum C."/>
            <person name="Birren B."/>
        </authorList>
    </citation>
    <scope>NUCLEOTIDE SEQUENCE [LARGE SCALE GENOMIC DNA]</scope>
    <source>
        <strain evidence="1 2">CL03T12C61</strain>
    </source>
</reference>
<evidence type="ECO:0000313" key="2">
    <source>
        <dbReference type="Proteomes" id="UP000002965"/>
    </source>
</evidence>
<dbReference type="AlphaFoldDB" id="I9PVB8"/>
<proteinExistence type="predicted"/>
<protein>
    <recommendedName>
        <fullName evidence="3">DUF4376 domain-containing protein</fullName>
    </recommendedName>
</protein>
<accession>I9PVB8</accession>
<sequence length="93" mass="10603">MWLDKSTRVGLFNSISIEKQIGKSDTVLWYDAIKYIIPIPDALAMLNALELYALNCYNVTQSHIAAVRLLQTIEEIENYDYKSGYPVKLSFLG</sequence>
<dbReference type="RefSeq" id="WP_005681077.1">
    <property type="nucleotide sequence ID" value="NZ_CP072258.1"/>
</dbReference>
<dbReference type="HOGENOM" id="CLU_2393564_0_0_10"/>
<dbReference type="GeneID" id="99802944"/>
<keyword evidence="2" id="KW-1185">Reference proteome</keyword>
<evidence type="ECO:0008006" key="3">
    <source>
        <dbReference type="Google" id="ProtNLM"/>
    </source>
</evidence>
<organism evidence="1 2">
    <name type="scientific">Bacteroides caccae CL03T12C61</name>
    <dbReference type="NCBI Taxonomy" id="997873"/>
    <lineage>
        <taxon>Bacteria</taxon>
        <taxon>Pseudomonadati</taxon>
        <taxon>Bacteroidota</taxon>
        <taxon>Bacteroidia</taxon>
        <taxon>Bacteroidales</taxon>
        <taxon>Bacteroidaceae</taxon>
        <taxon>Bacteroides</taxon>
    </lineage>
</organism>